<protein>
    <recommendedName>
        <fullName evidence="6">NAC domain-containing protein</fullName>
    </recommendedName>
</protein>
<feature type="domain" description="NAC" evidence="6">
    <location>
        <begin position="174"/>
        <end position="318"/>
    </location>
</feature>
<dbReference type="GO" id="GO:0003677">
    <property type="term" value="F:DNA binding"/>
    <property type="evidence" value="ECO:0007669"/>
    <property type="project" value="UniProtKB-KW"/>
</dbReference>
<evidence type="ECO:0000259" key="6">
    <source>
        <dbReference type="PROSITE" id="PS51005"/>
    </source>
</evidence>
<dbReference type="EMBL" id="JAZDWU010000010">
    <property type="protein sequence ID" value="KAK9989773.1"/>
    <property type="molecule type" value="Genomic_DNA"/>
</dbReference>
<evidence type="ECO:0000256" key="1">
    <source>
        <dbReference type="ARBA" id="ARBA00023015"/>
    </source>
</evidence>
<accession>A0AAW2BWF0</accession>
<dbReference type="Gene3D" id="2.170.150.80">
    <property type="entry name" value="NAC domain"/>
    <property type="match status" value="1"/>
</dbReference>
<dbReference type="InterPro" id="IPR003441">
    <property type="entry name" value="NAC-dom"/>
</dbReference>
<feature type="compositionally biased region" description="Acidic residues" evidence="5">
    <location>
        <begin position="123"/>
        <end position="138"/>
    </location>
</feature>
<organism evidence="7 8">
    <name type="scientific">Lithocarpus litseifolius</name>
    <dbReference type="NCBI Taxonomy" id="425828"/>
    <lineage>
        <taxon>Eukaryota</taxon>
        <taxon>Viridiplantae</taxon>
        <taxon>Streptophyta</taxon>
        <taxon>Embryophyta</taxon>
        <taxon>Tracheophyta</taxon>
        <taxon>Spermatophyta</taxon>
        <taxon>Magnoliopsida</taxon>
        <taxon>eudicotyledons</taxon>
        <taxon>Gunneridae</taxon>
        <taxon>Pentapetalae</taxon>
        <taxon>rosids</taxon>
        <taxon>fabids</taxon>
        <taxon>Fagales</taxon>
        <taxon>Fagaceae</taxon>
        <taxon>Lithocarpus</taxon>
    </lineage>
</organism>
<dbReference type="Proteomes" id="UP001459277">
    <property type="component" value="Unassembled WGS sequence"/>
</dbReference>
<dbReference type="AlphaFoldDB" id="A0AAW2BWF0"/>
<keyword evidence="8" id="KW-1185">Reference proteome</keyword>
<dbReference type="PANTHER" id="PTHR31719">
    <property type="entry name" value="NAC TRANSCRIPTION FACTOR 56"/>
    <property type="match status" value="1"/>
</dbReference>
<keyword evidence="3" id="KW-0804">Transcription</keyword>
<evidence type="ECO:0000313" key="7">
    <source>
        <dbReference type="EMBL" id="KAK9989773.1"/>
    </source>
</evidence>
<evidence type="ECO:0000313" key="8">
    <source>
        <dbReference type="Proteomes" id="UP001459277"/>
    </source>
</evidence>
<dbReference type="GO" id="GO:0006355">
    <property type="term" value="P:regulation of DNA-templated transcription"/>
    <property type="evidence" value="ECO:0007669"/>
    <property type="project" value="InterPro"/>
</dbReference>
<proteinExistence type="predicted"/>
<dbReference type="SUPFAM" id="SSF101941">
    <property type="entry name" value="NAC domain"/>
    <property type="match status" value="1"/>
</dbReference>
<feature type="compositionally biased region" description="Basic and acidic residues" evidence="5">
    <location>
        <begin position="103"/>
        <end position="113"/>
    </location>
</feature>
<keyword evidence="2" id="KW-0238">DNA-binding</keyword>
<feature type="region of interest" description="Disordered" evidence="5">
    <location>
        <begin position="83"/>
        <end position="139"/>
    </location>
</feature>
<dbReference type="PROSITE" id="PS51005">
    <property type="entry name" value="NAC"/>
    <property type="match status" value="1"/>
</dbReference>
<evidence type="ECO:0000256" key="4">
    <source>
        <dbReference type="ARBA" id="ARBA00023242"/>
    </source>
</evidence>
<evidence type="ECO:0000256" key="5">
    <source>
        <dbReference type="SAM" id="MobiDB-lite"/>
    </source>
</evidence>
<dbReference type="PANTHER" id="PTHR31719:SF179">
    <property type="entry name" value="OS08G0148400 PROTEIN"/>
    <property type="match status" value="1"/>
</dbReference>
<evidence type="ECO:0000256" key="2">
    <source>
        <dbReference type="ARBA" id="ARBA00023125"/>
    </source>
</evidence>
<name>A0AAW2BWF0_9ROSI</name>
<evidence type="ECO:0000256" key="3">
    <source>
        <dbReference type="ARBA" id="ARBA00023163"/>
    </source>
</evidence>
<dbReference type="Pfam" id="PF02365">
    <property type="entry name" value="NAM"/>
    <property type="match status" value="1"/>
</dbReference>
<comment type="caution">
    <text evidence="7">The sequence shown here is derived from an EMBL/GenBank/DDBJ whole genome shotgun (WGS) entry which is preliminary data.</text>
</comment>
<reference evidence="7 8" key="1">
    <citation type="submission" date="2024-01" db="EMBL/GenBank/DDBJ databases">
        <title>A telomere-to-telomere, gap-free genome of sweet tea (Lithocarpus litseifolius).</title>
        <authorList>
            <person name="Zhou J."/>
        </authorList>
    </citation>
    <scope>NUCLEOTIDE SEQUENCE [LARGE SCALE GENOMIC DNA]</scope>
    <source>
        <strain evidence="7">Zhou-2022a</strain>
        <tissue evidence="7">Leaf</tissue>
    </source>
</reference>
<keyword evidence="4" id="KW-0539">Nucleus</keyword>
<sequence length="319" mass="37295">MISCWGKQMTRGMKKVHVPQRKDIKQSKVAMVSYRHSGWVGDDLAFGLSGFRLEWVSDLGLIAHFENRVSKLCFVAMFSSPKNSGDFDNSPPPPPPYATSSFYHDEEKEHADQEEYASSSFYQDEDKEADQEEEENPEEQYCLAGFLDDLLMELQDDEDEEDEDEEPAHKQQNCNFGYKFHPTDYDLIVHYLIKKILNQPLPCNRVVDDEDKLLYQNNSNYGETAWYFFTRTTQQYRKGKRPILASGNGYWKAMGDDKEINSKEIVVGYKKKFVFHRGNPLSGDKTNWIMKEYRITHPSMERNPRIKNGERISRFILLF</sequence>
<keyword evidence="1" id="KW-0805">Transcription regulation</keyword>
<dbReference type="InterPro" id="IPR036093">
    <property type="entry name" value="NAC_dom_sf"/>
</dbReference>
<gene>
    <name evidence="7" type="ORF">SO802_030012</name>
</gene>